<gene>
    <name evidence="3" type="ORF">MPDQ_000968</name>
</gene>
<sequence length="762" mass="86687">MSFEATCDDLGLARTLDSLSKFEDQDLRNVALDLISALRAFPDMRKLPSPNGRRNLLDDLSSLNYVISSDAFDIDNFIPLLKAIWNKETDEIVWDRVYTVLIEATPPPKPAPIPDQTPHSHTTGSFVNSSEQRKYTDAVLRQELGSIYIGVPGFFDAFFHNVDGLEETAGIILQRCKHGDDALYNDKTGWRDWPKNAQEKDVLKWFIRMFSQVQKLASDCMPDMKPRTVLAQPSQPLQGSVAKRKLDVAIAKDDGGTDRTLSHWSHVLVPGELKSSPELDTVSNTWRDLGRYVREVFSAQDTRRFVLGFTLCGPIMRIWEFDRIGAIASPQFDINKDPRQLISTLLGFLMMNDEQLGFDPSIMWSPDGEKFIQILRNDRPERLILDKLMKPSSCVAGRATTCWKAHVDDIVKTPIVIKDSWQYPEREEEGEILQDIGKQEVVNVARYYHHQTVHVQGKVDDVRNNVRKGLDVTKASNWRQARSQATDHRDLAKRGGMRRTSNLGQKRSSSCTDQYLPPSKRSCSSSPVRRNDLSLQNRVHRRVCVRDYGKSIYKASSRAALLNALEACVEGYESLHTKAGILQADISTGNLLINEDEDNHSWPAFLIDLDLAIKEDRERASGARGKTGTRAFMAIGLLLGEKHSFWHDLESFFWVLFWICIHYDGPGKFIGPTDFDCWNYDEDQKLANSKRGIVADEVDFDNIMDRYFTPYYRPLTPYVNKLRRVIFPGGARRKSGDRGLYSQMRDILHIASKDPAVLGIHD</sequence>
<evidence type="ECO:0000259" key="2">
    <source>
        <dbReference type="Pfam" id="PF17667"/>
    </source>
</evidence>
<feature type="compositionally biased region" description="Polar residues" evidence="1">
    <location>
        <begin position="119"/>
        <end position="130"/>
    </location>
</feature>
<feature type="compositionally biased region" description="Polar residues" evidence="1">
    <location>
        <begin position="499"/>
        <end position="513"/>
    </location>
</feature>
<organism evidence="3 4">
    <name type="scientific">Monascus purpureus</name>
    <name type="common">Red mold</name>
    <name type="synonym">Monascus anka</name>
    <dbReference type="NCBI Taxonomy" id="5098"/>
    <lineage>
        <taxon>Eukaryota</taxon>
        <taxon>Fungi</taxon>
        <taxon>Dikarya</taxon>
        <taxon>Ascomycota</taxon>
        <taxon>Pezizomycotina</taxon>
        <taxon>Eurotiomycetes</taxon>
        <taxon>Eurotiomycetidae</taxon>
        <taxon>Eurotiales</taxon>
        <taxon>Aspergillaceae</taxon>
        <taxon>Monascus</taxon>
    </lineage>
</organism>
<dbReference type="Gene3D" id="1.10.510.10">
    <property type="entry name" value="Transferase(Phosphotransferase) domain 1"/>
    <property type="match status" value="1"/>
</dbReference>
<feature type="domain" description="Fungal-type protein kinase" evidence="2">
    <location>
        <begin position="246"/>
        <end position="660"/>
    </location>
</feature>
<evidence type="ECO:0000313" key="3">
    <source>
        <dbReference type="EMBL" id="TQB70094.1"/>
    </source>
</evidence>
<dbReference type="PANTHER" id="PTHR38248">
    <property type="entry name" value="FUNK1 6"/>
    <property type="match status" value="1"/>
</dbReference>
<dbReference type="STRING" id="5098.A0A507QSU0"/>
<dbReference type="EMBL" id="VIFY01000122">
    <property type="protein sequence ID" value="TQB70094.1"/>
    <property type="molecule type" value="Genomic_DNA"/>
</dbReference>
<feature type="region of interest" description="Disordered" evidence="1">
    <location>
        <begin position="477"/>
        <end position="530"/>
    </location>
</feature>
<evidence type="ECO:0000256" key="1">
    <source>
        <dbReference type="SAM" id="MobiDB-lite"/>
    </source>
</evidence>
<protein>
    <recommendedName>
        <fullName evidence="2">Fungal-type protein kinase domain-containing protein</fullName>
    </recommendedName>
</protein>
<accession>A0A507QSU0</accession>
<proteinExistence type="predicted"/>
<dbReference type="InterPro" id="IPR040976">
    <property type="entry name" value="Pkinase_fungal"/>
</dbReference>
<dbReference type="PANTHER" id="PTHR38248:SF2">
    <property type="entry name" value="FUNK1 11"/>
    <property type="match status" value="1"/>
</dbReference>
<reference evidence="3 4" key="1">
    <citation type="submission" date="2019-06" db="EMBL/GenBank/DDBJ databases">
        <title>Wine fermentation using esterase from Monascus purpureus.</title>
        <authorList>
            <person name="Geng C."/>
            <person name="Zhang Y."/>
        </authorList>
    </citation>
    <scope>NUCLEOTIDE SEQUENCE [LARGE SCALE GENOMIC DNA]</scope>
    <source>
        <strain evidence="3">HQ1</strain>
    </source>
</reference>
<evidence type="ECO:0000313" key="4">
    <source>
        <dbReference type="Proteomes" id="UP000319663"/>
    </source>
</evidence>
<dbReference type="Proteomes" id="UP000319663">
    <property type="component" value="Unassembled WGS sequence"/>
</dbReference>
<dbReference type="InterPro" id="IPR011009">
    <property type="entry name" value="Kinase-like_dom_sf"/>
</dbReference>
<dbReference type="SUPFAM" id="SSF56112">
    <property type="entry name" value="Protein kinase-like (PK-like)"/>
    <property type="match status" value="1"/>
</dbReference>
<dbReference type="AlphaFoldDB" id="A0A507QSU0"/>
<keyword evidence="4" id="KW-1185">Reference proteome</keyword>
<comment type="caution">
    <text evidence="3">The sequence shown here is derived from an EMBL/GenBank/DDBJ whole genome shotgun (WGS) entry which is preliminary data.</text>
</comment>
<name>A0A507QSU0_MONPU</name>
<dbReference type="Pfam" id="PF17667">
    <property type="entry name" value="Pkinase_fungal"/>
    <property type="match status" value="1"/>
</dbReference>
<feature type="compositionally biased region" description="Polar residues" evidence="1">
    <location>
        <begin position="521"/>
        <end position="530"/>
    </location>
</feature>
<feature type="region of interest" description="Disordered" evidence="1">
    <location>
        <begin position="108"/>
        <end position="130"/>
    </location>
</feature>